<gene>
    <name evidence="1" type="ORF">Q664_02685</name>
</gene>
<dbReference type="AlphaFoldDB" id="A0A084T162"/>
<evidence type="ECO:0000313" key="2">
    <source>
        <dbReference type="Proteomes" id="UP000028547"/>
    </source>
</evidence>
<evidence type="ECO:0000313" key="1">
    <source>
        <dbReference type="EMBL" id="KFA94447.1"/>
    </source>
</evidence>
<dbReference type="Proteomes" id="UP000028547">
    <property type="component" value="Unassembled WGS sequence"/>
</dbReference>
<comment type="caution">
    <text evidence="1">The sequence shown here is derived from an EMBL/GenBank/DDBJ whole genome shotgun (WGS) entry which is preliminary data.</text>
</comment>
<accession>A0A084T162</accession>
<protein>
    <submittedName>
        <fullName evidence="1">Uncharacterized protein</fullName>
    </submittedName>
</protein>
<dbReference type="EMBL" id="JPMI01000011">
    <property type="protein sequence ID" value="KFA94447.1"/>
    <property type="molecule type" value="Genomic_DNA"/>
</dbReference>
<name>A0A084T162_9BACT</name>
<reference evidence="1 2" key="1">
    <citation type="submission" date="2014-07" db="EMBL/GenBank/DDBJ databases">
        <title>Draft Genome Sequence of Gephyronic Acid Producer, Cystobacter violaceus Strain Cb vi76.</title>
        <authorList>
            <person name="Stevens D.C."/>
            <person name="Young J."/>
            <person name="Carmichael R."/>
            <person name="Tan J."/>
            <person name="Taylor R.E."/>
        </authorList>
    </citation>
    <scope>NUCLEOTIDE SEQUENCE [LARGE SCALE GENOMIC DNA]</scope>
    <source>
        <strain evidence="1 2">Cb vi76</strain>
    </source>
</reference>
<sequence length="120" mass="13632">MEQQVPAEDHPSCLEVALLAHHDTQRVALGVSVKHGAYDLKSGFIQALLEEPVEPDRACIWSVGYRLEDIAVLLRQNIDQFRVEFERVSPIESRVVSQLLEGSDESTMDSFDLFTQHLRQ</sequence>
<proteinExistence type="predicted"/>
<organism evidence="1 2">
    <name type="scientific">Archangium violaceum Cb vi76</name>
    <dbReference type="NCBI Taxonomy" id="1406225"/>
    <lineage>
        <taxon>Bacteria</taxon>
        <taxon>Pseudomonadati</taxon>
        <taxon>Myxococcota</taxon>
        <taxon>Myxococcia</taxon>
        <taxon>Myxococcales</taxon>
        <taxon>Cystobacterineae</taxon>
        <taxon>Archangiaceae</taxon>
        <taxon>Archangium</taxon>
    </lineage>
</organism>